<gene>
    <name evidence="2" type="ORF">GCM10011389_36510</name>
</gene>
<proteinExistence type="predicted"/>
<feature type="domain" description="Nudix hydrolase" evidence="1">
    <location>
        <begin position="28"/>
        <end position="168"/>
    </location>
</feature>
<dbReference type="EMBL" id="BMIN01000021">
    <property type="protein sequence ID" value="GGD25581.1"/>
    <property type="molecule type" value="Genomic_DNA"/>
</dbReference>
<dbReference type="InterPro" id="IPR015797">
    <property type="entry name" value="NUDIX_hydrolase-like_dom_sf"/>
</dbReference>
<evidence type="ECO:0000259" key="1">
    <source>
        <dbReference type="PROSITE" id="PS51462"/>
    </source>
</evidence>
<dbReference type="InterPro" id="IPR000086">
    <property type="entry name" value="NUDIX_hydrolase_dom"/>
</dbReference>
<dbReference type="SUPFAM" id="SSF55811">
    <property type="entry name" value="Nudix"/>
    <property type="match status" value="1"/>
</dbReference>
<name>A0ABQ1QGY5_9BACI</name>
<dbReference type="Proteomes" id="UP000642571">
    <property type="component" value="Unassembled WGS sequence"/>
</dbReference>
<keyword evidence="3" id="KW-1185">Reference proteome</keyword>
<protein>
    <submittedName>
        <fullName evidence="2">Nudix hydrolase</fullName>
    </submittedName>
</protein>
<dbReference type="PROSITE" id="PS51462">
    <property type="entry name" value="NUDIX"/>
    <property type="match status" value="1"/>
</dbReference>
<dbReference type="GO" id="GO:0016787">
    <property type="term" value="F:hydrolase activity"/>
    <property type="evidence" value="ECO:0007669"/>
    <property type="project" value="UniProtKB-KW"/>
</dbReference>
<comment type="caution">
    <text evidence="2">The sequence shown here is derived from an EMBL/GenBank/DDBJ whole genome shotgun (WGS) entry which is preliminary data.</text>
</comment>
<dbReference type="Gene3D" id="3.90.79.10">
    <property type="entry name" value="Nucleoside Triphosphate Pyrophosphohydrolase"/>
    <property type="match status" value="1"/>
</dbReference>
<dbReference type="PANTHER" id="PTHR10885:SF0">
    <property type="entry name" value="ISOPENTENYL-DIPHOSPHATE DELTA-ISOMERASE"/>
    <property type="match status" value="1"/>
</dbReference>
<sequence length="205" mass="24157">MEEQLRIFDKEKNPIGVASRADVHKYGYWHEVFHCWMTTRINKEEYLYLQLRSPNKKDYPGLFDITAAGHLLAEESVEDGIREVEEELGLRVAFEELISLGTLSYQVETQQIINKEYANTFLYKGNHDFNDFDLQIEEVTGMMRVKLRDFEQLWFNQTDSIIGYGFKVDGHGGRELYENRLGRSDFVPHEDTFYEEVIRKIKANV</sequence>
<organism evidence="2 3">
    <name type="scientific">Pontibacillus salipaludis</name>
    <dbReference type="NCBI Taxonomy" id="1697394"/>
    <lineage>
        <taxon>Bacteria</taxon>
        <taxon>Bacillati</taxon>
        <taxon>Bacillota</taxon>
        <taxon>Bacilli</taxon>
        <taxon>Bacillales</taxon>
        <taxon>Bacillaceae</taxon>
        <taxon>Pontibacillus</taxon>
    </lineage>
</organism>
<evidence type="ECO:0000313" key="3">
    <source>
        <dbReference type="Proteomes" id="UP000642571"/>
    </source>
</evidence>
<dbReference type="PANTHER" id="PTHR10885">
    <property type="entry name" value="ISOPENTENYL-DIPHOSPHATE DELTA-ISOMERASE"/>
    <property type="match status" value="1"/>
</dbReference>
<keyword evidence="2" id="KW-0378">Hydrolase</keyword>
<reference evidence="3" key="1">
    <citation type="journal article" date="2019" name="Int. J. Syst. Evol. Microbiol.">
        <title>The Global Catalogue of Microorganisms (GCM) 10K type strain sequencing project: providing services to taxonomists for standard genome sequencing and annotation.</title>
        <authorList>
            <consortium name="The Broad Institute Genomics Platform"/>
            <consortium name="The Broad Institute Genome Sequencing Center for Infectious Disease"/>
            <person name="Wu L."/>
            <person name="Ma J."/>
        </authorList>
    </citation>
    <scope>NUCLEOTIDE SEQUENCE [LARGE SCALE GENOMIC DNA]</scope>
    <source>
        <strain evidence="3">CGMCC 1.15353</strain>
    </source>
</reference>
<evidence type="ECO:0000313" key="2">
    <source>
        <dbReference type="EMBL" id="GGD25581.1"/>
    </source>
</evidence>
<dbReference type="CDD" id="cd04692">
    <property type="entry name" value="NUDIX_Hydrolase"/>
    <property type="match status" value="1"/>
</dbReference>
<dbReference type="RefSeq" id="WP_188655807.1">
    <property type="nucleotide sequence ID" value="NZ_BMIN01000021.1"/>
</dbReference>
<accession>A0ABQ1QGY5</accession>